<dbReference type="STRING" id="7234.B4ISJ1"/>
<reference evidence="1 2" key="1">
    <citation type="journal article" date="2007" name="Nature">
        <title>Evolution of genes and genomes on the Drosophila phylogeny.</title>
        <authorList>
            <consortium name="Drosophila 12 Genomes Consortium"/>
            <person name="Clark A.G."/>
            <person name="Eisen M.B."/>
            <person name="Smith D.R."/>
            <person name="Bergman C.M."/>
            <person name="Oliver B."/>
            <person name="Markow T.A."/>
            <person name="Kaufman T.C."/>
            <person name="Kellis M."/>
            <person name="Gelbart W."/>
            <person name="Iyer V.N."/>
            <person name="Pollard D.A."/>
            <person name="Sackton T.B."/>
            <person name="Larracuente A.M."/>
            <person name="Singh N.D."/>
            <person name="Abad J.P."/>
            <person name="Abt D.N."/>
            <person name="Adryan B."/>
            <person name="Aguade M."/>
            <person name="Akashi H."/>
            <person name="Anderson W.W."/>
            <person name="Aquadro C.F."/>
            <person name="Ardell D.H."/>
            <person name="Arguello R."/>
            <person name="Artieri C.G."/>
            <person name="Barbash D.A."/>
            <person name="Barker D."/>
            <person name="Barsanti P."/>
            <person name="Batterham P."/>
            <person name="Batzoglou S."/>
            <person name="Begun D."/>
            <person name="Bhutkar A."/>
            <person name="Blanco E."/>
            <person name="Bosak S.A."/>
            <person name="Bradley R.K."/>
            <person name="Brand A.D."/>
            <person name="Brent M.R."/>
            <person name="Brooks A.N."/>
            <person name="Brown R.H."/>
            <person name="Butlin R.K."/>
            <person name="Caggese C."/>
            <person name="Calvi B.R."/>
            <person name="Bernardo de Carvalho A."/>
            <person name="Caspi A."/>
            <person name="Castrezana S."/>
            <person name="Celniker S.E."/>
            <person name="Chang J.L."/>
            <person name="Chapple C."/>
            <person name="Chatterji S."/>
            <person name="Chinwalla A."/>
            <person name="Civetta A."/>
            <person name="Clifton S.W."/>
            <person name="Comeron J.M."/>
            <person name="Costello J.C."/>
            <person name="Coyne J.A."/>
            <person name="Daub J."/>
            <person name="David R.G."/>
            <person name="Delcher A.L."/>
            <person name="Delehaunty K."/>
            <person name="Do C.B."/>
            <person name="Ebling H."/>
            <person name="Edwards K."/>
            <person name="Eickbush T."/>
            <person name="Evans J.D."/>
            <person name="Filipski A."/>
            <person name="Findeiss S."/>
            <person name="Freyhult E."/>
            <person name="Fulton L."/>
            <person name="Fulton R."/>
            <person name="Garcia A.C."/>
            <person name="Gardiner A."/>
            <person name="Garfield D.A."/>
            <person name="Garvin B.E."/>
            <person name="Gibson G."/>
            <person name="Gilbert D."/>
            <person name="Gnerre S."/>
            <person name="Godfrey J."/>
            <person name="Good R."/>
            <person name="Gotea V."/>
            <person name="Gravely B."/>
            <person name="Greenberg A.J."/>
            <person name="Griffiths-Jones S."/>
            <person name="Gross S."/>
            <person name="Guigo R."/>
            <person name="Gustafson E.A."/>
            <person name="Haerty W."/>
            <person name="Hahn M.W."/>
            <person name="Halligan D.L."/>
            <person name="Halpern A.L."/>
            <person name="Halter G.M."/>
            <person name="Han M.V."/>
            <person name="Heger A."/>
            <person name="Hillier L."/>
            <person name="Hinrichs A.S."/>
            <person name="Holmes I."/>
            <person name="Hoskins R.A."/>
            <person name="Hubisz M.J."/>
            <person name="Hultmark D."/>
            <person name="Huntley M.A."/>
            <person name="Jaffe D.B."/>
            <person name="Jagadeeshan S."/>
            <person name="Jeck W.R."/>
            <person name="Johnson J."/>
            <person name="Jones C.D."/>
            <person name="Jordan W.C."/>
            <person name="Karpen G.H."/>
            <person name="Kataoka E."/>
            <person name="Keightley P.D."/>
            <person name="Kheradpour P."/>
            <person name="Kirkness E.F."/>
            <person name="Koerich L.B."/>
            <person name="Kristiansen K."/>
            <person name="Kudrna D."/>
            <person name="Kulathinal R.J."/>
            <person name="Kumar S."/>
            <person name="Kwok R."/>
            <person name="Lander E."/>
            <person name="Langley C.H."/>
            <person name="Lapoint R."/>
            <person name="Lazzaro B.P."/>
            <person name="Lee S.J."/>
            <person name="Levesque L."/>
            <person name="Li R."/>
            <person name="Lin C.F."/>
            <person name="Lin M.F."/>
            <person name="Lindblad-Toh K."/>
            <person name="Llopart A."/>
            <person name="Long M."/>
            <person name="Low L."/>
            <person name="Lozovsky E."/>
            <person name="Lu J."/>
            <person name="Luo M."/>
            <person name="Machado C.A."/>
            <person name="Makalowski W."/>
            <person name="Marzo M."/>
            <person name="Matsuda M."/>
            <person name="Matzkin L."/>
            <person name="McAllister B."/>
            <person name="McBride C.S."/>
            <person name="McKernan B."/>
            <person name="McKernan K."/>
            <person name="Mendez-Lago M."/>
            <person name="Minx P."/>
            <person name="Mollenhauer M.U."/>
            <person name="Montooth K."/>
            <person name="Mount S.M."/>
            <person name="Mu X."/>
            <person name="Myers E."/>
            <person name="Negre B."/>
            <person name="Newfeld S."/>
            <person name="Nielsen R."/>
            <person name="Noor M.A."/>
            <person name="O'Grady P."/>
            <person name="Pachter L."/>
            <person name="Papaceit M."/>
            <person name="Parisi M.J."/>
            <person name="Parisi M."/>
            <person name="Parts L."/>
            <person name="Pedersen J.S."/>
            <person name="Pesole G."/>
            <person name="Phillippy A.M."/>
            <person name="Ponting C.P."/>
            <person name="Pop M."/>
            <person name="Porcelli D."/>
            <person name="Powell J.R."/>
            <person name="Prohaska S."/>
            <person name="Pruitt K."/>
            <person name="Puig M."/>
            <person name="Quesneville H."/>
            <person name="Ram K.R."/>
            <person name="Rand D."/>
            <person name="Rasmussen M.D."/>
            <person name="Reed L.K."/>
            <person name="Reenan R."/>
            <person name="Reily A."/>
            <person name="Remington K.A."/>
            <person name="Rieger T.T."/>
            <person name="Ritchie M.G."/>
            <person name="Robin C."/>
            <person name="Rogers Y.H."/>
            <person name="Rohde C."/>
            <person name="Rozas J."/>
            <person name="Rubenfield M.J."/>
            <person name="Ruiz A."/>
            <person name="Russo S."/>
            <person name="Salzberg S.L."/>
            <person name="Sanchez-Gracia A."/>
            <person name="Saranga D.J."/>
            <person name="Sato H."/>
            <person name="Schaeffer S.W."/>
            <person name="Schatz M.C."/>
            <person name="Schlenke T."/>
            <person name="Schwartz R."/>
            <person name="Segarra C."/>
            <person name="Singh R.S."/>
            <person name="Sirot L."/>
            <person name="Sirota M."/>
            <person name="Sisneros N.B."/>
            <person name="Smith C.D."/>
            <person name="Smith T.F."/>
            <person name="Spieth J."/>
            <person name="Stage D.E."/>
            <person name="Stark A."/>
            <person name="Stephan W."/>
            <person name="Strausberg R.L."/>
            <person name="Strempel S."/>
            <person name="Sturgill D."/>
            <person name="Sutton G."/>
            <person name="Sutton G.G."/>
            <person name="Tao W."/>
            <person name="Teichmann S."/>
            <person name="Tobari Y.N."/>
            <person name="Tomimura Y."/>
            <person name="Tsolas J.M."/>
            <person name="Valente V.L."/>
            <person name="Venter E."/>
            <person name="Venter J.C."/>
            <person name="Vicario S."/>
            <person name="Vieira F.G."/>
            <person name="Vilella A.J."/>
            <person name="Villasante A."/>
            <person name="Walenz B."/>
            <person name="Wang J."/>
            <person name="Wasserman M."/>
            <person name="Watts T."/>
            <person name="Wilson D."/>
            <person name="Wilson R.K."/>
            <person name="Wing R.A."/>
            <person name="Wolfner M.F."/>
            <person name="Wong A."/>
            <person name="Wong G.K."/>
            <person name="Wu C.I."/>
            <person name="Wu G."/>
            <person name="Yamamoto D."/>
            <person name="Yang H.P."/>
            <person name="Yang S.P."/>
            <person name="Yorke J.A."/>
            <person name="Yoshida K."/>
            <person name="Zdobnov E."/>
            <person name="Zhang P."/>
            <person name="Zhang Y."/>
            <person name="Zimin A.V."/>
            <person name="Baldwin J."/>
            <person name="Abdouelleil A."/>
            <person name="Abdulkadir J."/>
            <person name="Abebe A."/>
            <person name="Abera B."/>
            <person name="Abreu J."/>
            <person name="Acer S.C."/>
            <person name="Aftuck L."/>
            <person name="Alexander A."/>
            <person name="An P."/>
            <person name="Anderson E."/>
            <person name="Anderson S."/>
            <person name="Arachi H."/>
            <person name="Azer M."/>
            <person name="Bachantsang P."/>
            <person name="Barry A."/>
            <person name="Bayul T."/>
            <person name="Berlin A."/>
            <person name="Bessette D."/>
            <person name="Bloom T."/>
            <person name="Blye J."/>
            <person name="Boguslavskiy L."/>
            <person name="Bonnet C."/>
            <person name="Boukhgalter B."/>
            <person name="Bourzgui I."/>
            <person name="Brown A."/>
            <person name="Cahill P."/>
            <person name="Channer S."/>
            <person name="Cheshatsang Y."/>
            <person name="Chuda L."/>
            <person name="Citroen M."/>
            <person name="Collymore A."/>
            <person name="Cooke P."/>
            <person name="Costello M."/>
            <person name="D'Aco K."/>
            <person name="Daza R."/>
            <person name="De Haan G."/>
            <person name="DeGray S."/>
            <person name="DeMaso C."/>
            <person name="Dhargay N."/>
            <person name="Dooley K."/>
            <person name="Dooley E."/>
            <person name="Doricent M."/>
            <person name="Dorje P."/>
            <person name="Dorjee K."/>
            <person name="Dupes A."/>
            <person name="Elong R."/>
            <person name="Falk J."/>
            <person name="Farina A."/>
            <person name="Faro S."/>
            <person name="Ferguson D."/>
            <person name="Fisher S."/>
            <person name="Foley C.D."/>
            <person name="Franke A."/>
            <person name="Friedrich D."/>
            <person name="Gadbois L."/>
            <person name="Gearin G."/>
            <person name="Gearin C.R."/>
            <person name="Giannoukos G."/>
            <person name="Goode T."/>
            <person name="Graham J."/>
            <person name="Grandbois E."/>
            <person name="Grewal S."/>
            <person name="Gyaltsen K."/>
            <person name="Hafez N."/>
            <person name="Hagos B."/>
            <person name="Hall J."/>
            <person name="Henson C."/>
            <person name="Hollinger A."/>
            <person name="Honan T."/>
            <person name="Huard M.D."/>
            <person name="Hughes L."/>
            <person name="Hurhula B."/>
            <person name="Husby M.E."/>
            <person name="Kamat A."/>
            <person name="Kanga B."/>
            <person name="Kashin S."/>
            <person name="Khazanovich D."/>
            <person name="Kisner P."/>
            <person name="Lance K."/>
            <person name="Lara M."/>
            <person name="Lee W."/>
            <person name="Lennon N."/>
            <person name="Letendre F."/>
            <person name="LeVine R."/>
            <person name="Lipovsky A."/>
            <person name="Liu X."/>
            <person name="Liu J."/>
            <person name="Liu S."/>
            <person name="Lokyitsang T."/>
            <person name="Lokyitsang Y."/>
            <person name="Lubonja R."/>
            <person name="Lui A."/>
            <person name="MacDonald P."/>
            <person name="Magnisalis V."/>
            <person name="Maru K."/>
            <person name="Matthews C."/>
            <person name="McCusker W."/>
            <person name="McDonough S."/>
            <person name="Mehta T."/>
            <person name="Meldrim J."/>
            <person name="Meneus L."/>
            <person name="Mihai O."/>
            <person name="Mihalev A."/>
            <person name="Mihova T."/>
            <person name="Mittelman R."/>
            <person name="Mlenga V."/>
            <person name="Montmayeur A."/>
            <person name="Mulrain L."/>
            <person name="Navidi A."/>
            <person name="Naylor J."/>
            <person name="Negash T."/>
            <person name="Nguyen T."/>
            <person name="Nguyen N."/>
            <person name="Nicol R."/>
            <person name="Norbu C."/>
            <person name="Norbu N."/>
            <person name="Novod N."/>
            <person name="O'Neill B."/>
            <person name="Osman S."/>
            <person name="Markiewicz E."/>
            <person name="Oyono O.L."/>
            <person name="Patti C."/>
            <person name="Phunkhang P."/>
            <person name="Pierre F."/>
            <person name="Priest M."/>
            <person name="Raghuraman S."/>
            <person name="Rege F."/>
            <person name="Reyes R."/>
            <person name="Rise C."/>
            <person name="Rogov P."/>
            <person name="Ross K."/>
            <person name="Ryan E."/>
            <person name="Settipalli S."/>
            <person name="Shea T."/>
            <person name="Sherpa N."/>
            <person name="Shi L."/>
            <person name="Shih D."/>
            <person name="Sparrow T."/>
            <person name="Spaulding J."/>
            <person name="Stalker J."/>
            <person name="Stange-Thomann N."/>
            <person name="Stavropoulos S."/>
            <person name="Stone C."/>
            <person name="Strader C."/>
            <person name="Tesfaye S."/>
            <person name="Thomson T."/>
            <person name="Thoulutsang Y."/>
            <person name="Thoulutsang D."/>
            <person name="Topham K."/>
            <person name="Topping I."/>
            <person name="Tsamla T."/>
            <person name="Vassiliev H."/>
            <person name="Vo A."/>
            <person name="Wangchuk T."/>
            <person name="Wangdi T."/>
            <person name="Weiand M."/>
            <person name="Wilkinson J."/>
            <person name="Wilson A."/>
            <person name="Yadav S."/>
            <person name="Young G."/>
            <person name="Yu Q."/>
            <person name="Zembek L."/>
            <person name="Zhong D."/>
            <person name="Zimmer A."/>
            <person name="Zwirko Z."/>
            <person name="Jaffe D.B."/>
            <person name="Alvarez P."/>
            <person name="Brockman W."/>
            <person name="Butler J."/>
            <person name="Chin C."/>
            <person name="Gnerre S."/>
            <person name="Grabherr M."/>
            <person name="Kleber M."/>
            <person name="Mauceli E."/>
            <person name="MacCallum I."/>
        </authorList>
    </citation>
    <scope>NUCLEOTIDE SEQUENCE [LARGE SCALE GENOMIC DNA]</scope>
    <source>
        <strain evidence="2">MSH-3 / Tucson 14011-0111.49</strain>
    </source>
</reference>
<dbReference type="EMBL" id="CH700506">
    <property type="protein sequence ID" value="EDW26084.1"/>
    <property type="molecule type" value="Genomic_DNA"/>
</dbReference>
<proteinExistence type="predicted"/>
<dbReference type="Gene3D" id="1.10.640.10">
    <property type="entry name" value="Haem peroxidase domain superfamily, animal type"/>
    <property type="match status" value="1"/>
</dbReference>
<accession>B4ISJ1</accession>
<dbReference type="HOGENOM" id="CLU_2760476_0_0_1"/>
<dbReference type="GO" id="GO:0006979">
    <property type="term" value="P:response to oxidative stress"/>
    <property type="evidence" value="ECO:0007669"/>
    <property type="project" value="InterPro"/>
</dbReference>
<dbReference type="InterPro" id="IPR037120">
    <property type="entry name" value="Haem_peroxidase_sf_animal"/>
</dbReference>
<gene>
    <name evidence="1" type="primary">Dper\GL23869</name>
    <name evidence="1" type="ORF">Dper_GL23869</name>
</gene>
<dbReference type="InterPro" id="IPR010255">
    <property type="entry name" value="Haem_peroxidase_sf"/>
</dbReference>
<keyword evidence="2" id="KW-1185">Reference proteome</keyword>
<dbReference type="AlphaFoldDB" id="B4ISJ1"/>
<dbReference type="SUPFAM" id="SSF48113">
    <property type="entry name" value="Heme-dependent peroxidases"/>
    <property type="match status" value="1"/>
</dbReference>
<sequence>MIRFLPSQQVGQKLARASGTPDDIDLWGGGLLEKAVEGGISWLPYRRSRADVDQFARFKHVRCSPLRVRC</sequence>
<dbReference type="GO" id="GO:0004601">
    <property type="term" value="F:peroxidase activity"/>
    <property type="evidence" value="ECO:0007669"/>
    <property type="project" value="InterPro"/>
</dbReference>
<name>B4ISJ1_DROPE</name>
<dbReference type="eggNOG" id="KOG2408">
    <property type="taxonomic scope" value="Eukaryota"/>
</dbReference>
<dbReference type="Proteomes" id="UP000008744">
    <property type="component" value="Unassembled WGS sequence"/>
</dbReference>
<protein>
    <submittedName>
        <fullName evidence="1">GL23869</fullName>
    </submittedName>
</protein>
<evidence type="ECO:0000313" key="2">
    <source>
        <dbReference type="Proteomes" id="UP000008744"/>
    </source>
</evidence>
<dbReference type="GO" id="GO:0020037">
    <property type="term" value="F:heme binding"/>
    <property type="evidence" value="ECO:0007669"/>
    <property type="project" value="InterPro"/>
</dbReference>
<organism evidence="2">
    <name type="scientific">Drosophila persimilis</name>
    <name type="common">Fruit fly</name>
    <dbReference type="NCBI Taxonomy" id="7234"/>
    <lineage>
        <taxon>Eukaryota</taxon>
        <taxon>Metazoa</taxon>
        <taxon>Ecdysozoa</taxon>
        <taxon>Arthropoda</taxon>
        <taxon>Hexapoda</taxon>
        <taxon>Insecta</taxon>
        <taxon>Pterygota</taxon>
        <taxon>Neoptera</taxon>
        <taxon>Endopterygota</taxon>
        <taxon>Diptera</taxon>
        <taxon>Brachycera</taxon>
        <taxon>Muscomorpha</taxon>
        <taxon>Ephydroidea</taxon>
        <taxon>Drosophilidae</taxon>
        <taxon>Drosophila</taxon>
        <taxon>Sophophora</taxon>
    </lineage>
</organism>
<evidence type="ECO:0000313" key="1">
    <source>
        <dbReference type="EMBL" id="EDW26084.1"/>
    </source>
</evidence>